<dbReference type="AlphaFoldDB" id="A0AAW0ECU0"/>
<proteinExistence type="predicted"/>
<organism evidence="2 3">
    <name type="scientific">Paramarasmius palmivorus</name>
    <dbReference type="NCBI Taxonomy" id="297713"/>
    <lineage>
        <taxon>Eukaryota</taxon>
        <taxon>Fungi</taxon>
        <taxon>Dikarya</taxon>
        <taxon>Basidiomycota</taxon>
        <taxon>Agaricomycotina</taxon>
        <taxon>Agaricomycetes</taxon>
        <taxon>Agaricomycetidae</taxon>
        <taxon>Agaricales</taxon>
        <taxon>Marasmiineae</taxon>
        <taxon>Marasmiaceae</taxon>
        <taxon>Paramarasmius</taxon>
    </lineage>
</organism>
<sequence>MSLYDSDYNFASSSTMIIEQITSLSSAPSISTLSTPASPMNMLPHSYFTSGPPSGAAVPLPPPNNHYHLNRARSNSGSFGERRGYQLTIAFEAAKPIGRVKIPPKGDLEPRIGALPRRRSRKRVPAPVRAEFKGRRSSLSDALQDGSD</sequence>
<evidence type="ECO:0000256" key="1">
    <source>
        <dbReference type="SAM" id="MobiDB-lite"/>
    </source>
</evidence>
<dbReference type="EMBL" id="JAYKXP010000001">
    <property type="protein sequence ID" value="KAK7062840.1"/>
    <property type="molecule type" value="Genomic_DNA"/>
</dbReference>
<protein>
    <submittedName>
        <fullName evidence="2">Uncharacterized protein</fullName>
    </submittedName>
</protein>
<evidence type="ECO:0000313" key="2">
    <source>
        <dbReference type="EMBL" id="KAK7062840.1"/>
    </source>
</evidence>
<keyword evidence="3" id="KW-1185">Reference proteome</keyword>
<comment type="caution">
    <text evidence="2">The sequence shown here is derived from an EMBL/GenBank/DDBJ whole genome shotgun (WGS) entry which is preliminary data.</text>
</comment>
<feature type="region of interest" description="Disordered" evidence="1">
    <location>
        <begin position="100"/>
        <end position="148"/>
    </location>
</feature>
<reference evidence="2 3" key="1">
    <citation type="submission" date="2024-01" db="EMBL/GenBank/DDBJ databases">
        <title>A draft genome for a cacao thread blight-causing isolate of Paramarasmius palmivorus.</title>
        <authorList>
            <person name="Baruah I.K."/>
            <person name="Bukari Y."/>
            <person name="Amoako-Attah I."/>
            <person name="Meinhardt L.W."/>
            <person name="Bailey B.A."/>
            <person name="Cohen S.P."/>
        </authorList>
    </citation>
    <scope>NUCLEOTIDE SEQUENCE [LARGE SCALE GENOMIC DNA]</scope>
    <source>
        <strain evidence="2 3">GH-12</strain>
    </source>
</reference>
<accession>A0AAW0ECU0</accession>
<evidence type="ECO:0000313" key="3">
    <source>
        <dbReference type="Proteomes" id="UP001383192"/>
    </source>
</evidence>
<name>A0AAW0ECU0_9AGAR</name>
<gene>
    <name evidence="2" type="ORF">VNI00_000335</name>
</gene>
<dbReference type="Proteomes" id="UP001383192">
    <property type="component" value="Unassembled WGS sequence"/>
</dbReference>